<evidence type="ECO:0000259" key="2">
    <source>
        <dbReference type="Pfam" id="PF08531"/>
    </source>
</evidence>
<evidence type="ECO:0008006" key="7">
    <source>
        <dbReference type="Google" id="ProtNLM"/>
    </source>
</evidence>
<dbReference type="InterPro" id="IPR035398">
    <property type="entry name" value="Bac_rhamnosid_C"/>
</dbReference>
<dbReference type="InterPro" id="IPR008979">
    <property type="entry name" value="Galactose-bd-like_sf"/>
</dbReference>
<feature type="domain" description="Alpha-L-rhamnosidase C-terminal" evidence="4">
    <location>
        <begin position="908"/>
        <end position="966"/>
    </location>
</feature>
<feature type="chain" id="PRO_5026742508" description="Alpha-L-rhamnosidase" evidence="1">
    <location>
        <begin position="25"/>
        <end position="992"/>
    </location>
</feature>
<dbReference type="Pfam" id="PF17389">
    <property type="entry name" value="Bac_rhamnosid6H"/>
    <property type="match status" value="1"/>
</dbReference>
<accession>A0A6M1S4I5</accession>
<dbReference type="PANTHER" id="PTHR34987">
    <property type="entry name" value="C, PUTATIVE (AFU_ORTHOLOGUE AFUA_3G02880)-RELATED"/>
    <property type="match status" value="1"/>
</dbReference>
<dbReference type="InterPro" id="IPR013737">
    <property type="entry name" value="Bac_rhamnosid_N"/>
</dbReference>
<gene>
    <name evidence="5" type="ORF">G4L39_12465</name>
</gene>
<evidence type="ECO:0000259" key="3">
    <source>
        <dbReference type="Pfam" id="PF17389"/>
    </source>
</evidence>
<dbReference type="Gene3D" id="2.60.120.260">
    <property type="entry name" value="Galactose-binding domain-like"/>
    <property type="match status" value="3"/>
</dbReference>
<dbReference type="InterPro" id="IPR008928">
    <property type="entry name" value="6-hairpin_glycosidase_sf"/>
</dbReference>
<dbReference type="Gene3D" id="1.50.10.10">
    <property type="match status" value="1"/>
</dbReference>
<proteinExistence type="predicted"/>
<dbReference type="Gene3D" id="2.60.420.10">
    <property type="entry name" value="Maltose phosphorylase, domain 3"/>
    <property type="match status" value="1"/>
</dbReference>
<dbReference type="GO" id="GO:0005975">
    <property type="term" value="P:carbohydrate metabolic process"/>
    <property type="evidence" value="ECO:0007669"/>
    <property type="project" value="InterPro"/>
</dbReference>
<dbReference type="AlphaFoldDB" id="A0A6M1S4I5"/>
<dbReference type="SUPFAM" id="SSF49785">
    <property type="entry name" value="Galactose-binding domain-like"/>
    <property type="match status" value="1"/>
</dbReference>
<dbReference type="RefSeq" id="WP_165108547.1">
    <property type="nucleotide sequence ID" value="NZ_JAAKYA010000082.1"/>
</dbReference>
<feature type="domain" description="Alpha-L-rhamnosidase six-hairpin glycosidase" evidence="3">
    <location>
        <begin position="571"/>
        <end position="904"/>
    </location>
</feature>
<feature type="domain" description="Bacterial alpha-L-rhamnosidase N-terminal" evidence="2">
    <location>
        <begin position="75"/>
        <end position="173"/>
    </location>
</feature>
<organism evidence="5 6">
    <name type="scientific">Limisphaera ngatamarikiensis</name>
    <dbReference type="NCBI Taxonomy" id="1324935"/>
    <lineage>
        <taxon>Bacteria</taxon>
        <taxon>Pseudomonadati</taxon>
        <taxon>Verrucomicrobiota</taxon>
        <taxon>Verrucomicrobiia</taxon>
        <taxon>Limisphaerales</taxon>
        <taxon>Limisphaeraceae</taxon>
        <taxon>Limisphaera</taxon>
    </lineage>
</organism>
<dbReference type="EMBL" id="JAAKYA010000082">
    <property type="protein sequence ID" value="NGO40200.1"/>
    <property type="molecule type" value="Genomic_DNA"/>
</dbReference>
<dbReference type="Pfam" id="PF08531">
    <property type="entry name" value="Bac_rhamnosid_N"/>
    <property type="match status" value="1"/>
</dbReference>
<dbReference type="InterPro" id="IPR012341">
    <property type="entry name" value="6hp_glycosidase-like_sf"/>
</dbReference>
<evidence type="ECO:0000313" key="6">
    <source>
        <dbReference type="Proteomes" id="UP000477311"/>
    </source>
</evidence>
<keyword evidence="1" id="KW-0732">Signal</keyword>
<sequence length="992" mass="112252">MQRGPIQLLRFLLALLGCSSTLIAAPTPPVQPQAHATAPGPDQPWVAQWIWARDGDVHAYNQAILARKTVRLEPVRRATLRITADSWYRLWINGTWVNDGPCRSWPNHYQYDVLDVTPYLQPGPNEIRVLARYFGVGDFHRIPQQAGLLAQLDLQTASGRTLTLGTDRSWEVALFPALLPRTPKISIQMGPCEWFDAREAEPLRFRPARVLFPATGGPWQDLRPRDVALLTRTPAAFKTLLHARTVRAEGWNFCVPAARLVNPGLIEANHHTSCGFGMATLLEVRQPTRARIRNEGMKLSLNGRPVEGDLELAPGQHLLLGFPRRLFGHDKEKAVRFLEPEGYQLVNPLDPRAPNPWVFIELPEFAHATNDLLWVQFSDLDPHLARLARSYEEQTDRWLQTVTNIPRLRETLGTRCKTLPPETMFVEDIFWRFPSRQILEDTPVTLEHPAAMLHDNAETTVIHPGPRGDVELLLDLGEQRVGYWTFDLQADPGVIVDMAAVEYIAPDGRIQWSWGNRNALRYITRAGRNQYTSVQRRSGRYVFLTLRNFHNPVRIRYAGIVEATYPVEYRGAFRCSDARLTEIWNISARTLKLCMEDTFTDCPLYEQTHWVGDARNEALFAYGIFGAHDLARRCIRLTAESLERFPIAGCQTPSSWDVLIPAWSFLWGIAAWDYYWETGDRDWLRQTYPAMIRNLQGAARFLNNQDLFSAPFWNFFDWVNLDQNRQTVLHNSLLMAGAIDAALRTADVLGDSTHTPELHQWRNRLTRGIQRLWLPQRGAYADALHDDGSLSPVISQHTSFLALLFDVVPPEQRAAAIRNLTNPPPDMVLVGSPFAALYLYEALEKLGLQDLILAEIYRHYLPMLEAGATTAWESFPTGTTGGGRFPTRSHCHAWSSAPVYYLNRLILGIQPAAPGASEVIISPRLFDLTWAEGRTATIRGPVEVSWRRDASTLTVHYTVPPGVKATFQPNPSHAGLKIIVNGREWSGADTGR</sequence>
<feature type="signal peptide" evidence="1">
    <location>
        <begin position="1"/>
        <end position="24"/>
    </location>
</feature>
<dbReference type="Pfam" id="PF17390">
    <property type="entry name" value="Bac_rhamnosid_C"/>
    <property type="match status" value="1"/>
</dbReference>
<name>A0A6M1S4I5_9BACT</name>
<dbReference type="Proteomes" id="UP000477311">
    <property type="component" value="Unassembled WGS sequence"/>
</dbReference>
<evidence type="ECO:0000259" key="4">
    <source>
        <dbReference type="Pfam" id="PF17390"/>
    </source>
</evidence>
<dbReference type="InterPro" id="IPR035396">
    <property type="entry name" value="Bac_rhamnosid6H"/>
</dbReference>
<reference evidence="5 6" key="1">
    <citation type="submission" date="2020-02" db="EMBL/GenBank/DDBJ databases">
        <title>Draft genome sequence of Limisphaera ngatamarikiensis NGM72.4T, a thermophilic Verrucomicrobia grouped in subdivision 3.</title>
        <authorList>
            <person name="Carere C.R."/>
            <person name="Steen J."/>
            <person name="Hugenholtz P."/>
            <person name="Stott M.B."/>
        </authorList>
    </citation>
    <scope>NUCLEOTIDE SEQUENCE [LARGE SCALE GENOMIC DNA]</scope>
    <source>
        <strain evidence="5 6">NGM72.4</strain>
    </source>
</reference>
<evidence type="ECO:0000256" key="1">
    <source>
        <dbReference type="SAM" id="SignalP"/>
    </source>
</evidence>
<comment type="caution">
    <text evidence="5">The sequence shown here is derived from an EMBL/GenBank/DDBJ whole genome shotgun (WGS) entry which is preliminary data.</text>
</comment>
<keyword evidence="6" id="KW-1185">Reference proteome</keyword>
<dbReference type="SUPFAM" id="SSF48208">
    <property type="entry name" value="Six-hairpin glycosidases"/>
    <property type="match status" value="1"/>
</dbReference>
<evidence type="ECO:0000313" key="5">
    <source>
        <dbReference type="EMBL" id="NGO40200.1"/>
    </source>
</evidence>
<dbReference type="PANTHER" id="PTHR34987:SF2">
    <property type="entry name" value="B, PUTATIVE (AFU_ORTHOLOGUE AFUA_7G05040)-RELATED"/>
    <property type="match status" value="1"/>
</dbReference>
<protein>
    <recommendedName>
        <fullName evidence="7">Alpha-L-rhamnosidase</fullName>
    </recommendedName>
</protein>